<dbReference type="InterPro" id="IPR014001">
    <property type="entry name" value="Helicase_ATP-bd"/>
</dbReference>
<evidence type="ECO:0000256" key="2">
    <source>
        <dbReference type="ARBA" id="ARBA00022801"/>
    </source>
</evidence>
<comment type="caution">
    <text evidence="7">The sequence shown here is derived from an EMBL/GenBank/DDBJ whole genome shotgun (WGS) entry which is preliminary data.</text>
</comment>
<dbReference type="Gene3D" id="3.40.50.10810">
    <property type="entry name" value="Tandem AAA-ATPase domain"/>
    <property type="match status" value="1"/>
</dbReference>
<protein>
    <recommendedName>
        <fullName evidence="9">Helicase C-terminal domain-containing protein</fullName>
    </recommendedName>
</protein>
<dbReference type="Pfam" id="PF00271">
    <property type="entry name" value="Helicase_C"/>
    <property type="match status" value="1"/>
</dbReference>
<dbReference type="EMBL" id="AQGS01000538">
    <property type="protein sequence ID" value="EPS38640.1"/>
    <property type="molecule type" value="Genomic_DNA"/>
</dbReference>
<dbReference type="PROSITE" id="PS51194">
    <property type="entry name" value="HELICASE_CTER"/>
    <property type="match status" value="1"/>
</dbReference>
<dbReference type="InterPro" id="IPR027417">
    <property type="entry name" value="P-loop_NTPase"/>
</dbReference>
<dbReference type="GO" id="GO:0005524">
    <property type="term" value="F:ATP binding"/>
    <property type="evidence" value="ECO:0007669"/>
    <property type="project" value="UniProtKB-KW"/>
</dbReference>
<feature type="domain" description="Helicase C-terminal" evidence="6">
    <location>
        <begin position="564"/>
        <end position="709"/>
    </location>
</feature>
<reference evidence="8" key="2">
    <citation type="submission" date="2013-04" db="EMBL/GenBank/DDBJ databases">
        <title>Genomic mechanisms accounting for the adaptation to parasitism in nematode-trapping fungi.</title>
        <authorList>
            <person name="Ahren D.G."/>
        </authorList>
    </citation>
    <scope>NUCLEOTIDE SEQUENCE [LARGE SCALE GENOMIC DNA]</scope>
    <source>
        <strain evidence="8">CBS 200.50</strain>
    </source>
</reference>
<evidence type="ECO:0000259" key="5">
    <source>
        <dbReference type="PROSITE" id="PS51192"/>
    </source>
</evidence>
<evidence type="ECO:0000256" key="1">
    <source>
        <dbReference type="ARBA" id="ARBA00022741"/>
    </source>
</evidence>
<dbReference type="GO" id="GO:0005634">
    <property type="term" value="C:nucleus"/>
    <property type="evidence" value="ECO:0007669"/>
    <property type="project" value="TreeGrafter"/>
</dbReference>
<dbReference type="HOGENOM" id="CLU_000315_2_7_1"/>
<dbReference type="Gene3D" id="3.40.50.300">
    <property type="entry name" value="P-loop containing nucleotide triphosphate hydrolases"/>
    <property type="match status" value="1"/>
</dbReference>
<organism evidence="7 8">
    <name type="scientific">Dactylellina haptotyla (strain CBS 200.50)</name>
    <name type="common">Nematode-trapping fungus</name>
    <name type="synonym">Monacrosporium haptotylum</name>
    <dbReference type="NCBI Taxonomy" id="1284197"/>
    <lineage>
        <taxon>Eukaryota</taxon>
        <taxon>Fungi</taxon>
        <taxon>Dikarya</taxon>
        <taxon>Ascomycota</taxon>
        <taxon>Pezizomycotina</taxon>
        <taxon>Orbiliomycetes</taxon>
        <taxon>Orbiliales</taxon>
        <taxon>Orbiliaceae</taxon>
        <taxon>Dactylellina</taxon>
    </lineage>
</organism>
<feature type="region of interest" description="Disordered" evidence="4">
    <location>
        <begin position="526"/>
        <end position="555"/>
    </location>
</feature>
<evidence type="ECO:0000256" key="4">
    <source>
        <dbReference type="SAM" id="MobiDB-lite"/>
    </source>
</evidence>
<dbReference type="Pfam" id="PF00176">
    <property type="entry name" value="SNF2-rel_dom"/>
    <property type="match status" value="1"/>
</dbReference>
<dbReference type="InterPro" id="IPR000330">
    <property type="entry name" value="SNF2_N"/>
</dbReference>
<dbReference type="GO" id="GO:0016787">
    <property type="term" value="F:hydrolase activity"/>
    <property type="evidence" value="ECO:0007669"/>
    <property type="project" value="UniProtKB-KW"/>
</dbReference>
<dbReference type="PANTHER" id="PTHR45626">
    <property type="entry name" value="TRANSCRIPTION TERMINATION FACTOR 2-RELATED"/>
    <property type="match status" value="1"/>
</dbReference>
<evidence type="ECO:0008006" key="9">
    <source>
        <dbReference type="Google" id="ProtNLM"/>
    </source>
</evidence>
<dbReference type="CDD" id="cd18793">
    <property type="entry name" value="SF2_C_SNF"/>
    <property type="match status" value="1"/>
</dbReference>
<dbReference type="PANTHER" id="PTHR45626:SF22">
    <property type="entry name" value="DNA REPAIR PROTEIN RAD5"/>
    <property type="match status" value="1"/>
</dbReference>
<dbReference type="InterPro" id="IPR050628">
    <property type="entry name" value="SNF2_RAD54_helicase_TF"/>
</dbReference>
<feature type="domain" description="Helicase ATP-binding" evidence="5">
    <location>
        <begin position="181"/>
        <end position="352"/>
    </location>
</feature>
<name>S8A6J8_DACHA</name>
<gene>
    <name evidence="7" type="ORF">H072_7602</name>
</gene>
<dbReference type="GO" id="GO:0008094">
    <property type="term" value="F:ATP-dependent activity, acting on DNA"/>
    <property type="evidence" value="ECO:0007669"/>
    <property type="project" value="TreeGrafter"/>
</dbReference>
<proteinExistence type="predicted"/>
<dbReference type="OrthoDB" id="448448at2759"/>
<evidence type="ECO:0000313" key="7">
    <source>
        <dbReference type="EMBL" id="EPS38640.1"/>
    </source>
</evidence>
<accession>S8A6J8</accession>
<sequence>MRLQRLEDFGVEFRAIISCDWFGQVPRQLGQKKKRINISLNIYGFENLAEKVGDIIAAVSGYLQHPAYLEPGLEYKNPHYFYLDDTMTDLRHLVVPIRQDGRSRLVTQGIEDALESLESLDPRSLYRQYDVESQIEKLLANTRLKRHQIEGIRFILQRENPDLCRKEEQDLTALVDPLLTSELSVPCLGGILADAMGLGKTLTMLAAILCSRDATSKSNGFENGNCDFVSSGPTLVVLPLWQVLDIWDLETTRHFCEGTVKVGYFHGDGRTKKSQDLISYEIILTTYHTLAADWKRLRVLQDMHAHCIRNQSTQLFKAAENLRSDRRWCLTGTPIQNSLHDLRSLLKFLRHSPFSSPKSFEKYIIEPLRGDLEDSTNFRNLQILLASTCLRRKDTSLNLPQLVTETVTLILTKEENERYQAILTDCQAEFERRSCSQQGGKRFSILFSTIVRLRRLCNHGTFLRTSKISYPTPPGQKLDRMDLDPTYDDESCEVCDGTEGDLLDMLQGYKECPVCNRELGVGGELLATNSPKDESSYDKTSPVPPLSGSRDSRHSSKLRAVSSKVVDLYRESGSKSLVFTSWRDTLDILASMFVEQGIASRRIDGRINALDRSKIISEFQADSNIAVLLMTIDSCAVGLTLTNANFVHLVEPHWNPALEAQAIGRAYRIGQTRTVTVIKYIMDKTVEQRIVELQCRKNRLAKFSLDDTTSDDLAGGLDDLRFVLDTTP</sequence>
<dbReference type="OMA" id="ETRWCLT"/>
<dbReference type="InterPro" id="IPR038718">
    <property type="entry name" value="SNF2-like_sf"/>
</dbReference>
<dbReference type="CDD" id="cd18008">
    <property type="entry name" value="DEXDc_SHPRH-like"/>
    <property type="match status" value="1"/>
</dbReference>
<dbReference type="STRING" id="1284197.S8A6J8"/>
<keyword evidence="1" id="KW-0547">Nucleotide-binding</keyword>
<keyword evidence="8" id="KW-1185">Reference proteome</keyword>
<evidence type="ECO:0000256" key="3">
    <source>
        <dbReference type="ARBA" id="ARBA00022840"/>
    </source>
</evidence>
<evidence type="ECO:0000313" key="8">
    <source>
        <dbReference type="Proteomes" id="UP000015100"/>
    </source>
</evidence>
<dbReference type="eggNOG" id="KOG1001">
    <property type="taxonomic scope" value="Eukaryota"/>
</dbReference>
<dbReference type="InterPro" id="IPR049730">
    <property type="entry name" value="SNF2/RAD54-like_C"/>
</dbReference>
<reference evidence="7 8" key="1">
    <citation type="journal article" date="2013" name="PLoS Genet.">
        <title>Genomic mechanisms accounting for the adaptation to parasitism in nematode-trapping fungi.</title>
        <authorList>
            <person name="Meerupati T."/>
            <person name="Andersson K.M."/>
            <person name="Friman E."/>
            <person name="Kumar D."/>
            <person name="Tunlid A."/>
            <person name="Ahren D."/>
        </authorList>
    </citation>
    <scope>NUCLEOTIDE SEQUENCE [LARGE SCALE GENOMIC DNA]</scope>
    <source>
        <strain evidence="7 8">CBS 200.50</strain>
    </source>
</reference>
<evidence type="ECO:0000259" key="6">
    <source>
        <dbReference type="PROSITE" id="PS51194"/>
    </source>
</evidence>
<dbReference type="PROSITE" id="PS51192">
    <property type="entry name" value="HELICASE_ATP_BIND_1"/>
    <property type="match status" value="1"/>
</dbReference>
<dbReference type="SMART" id="SM00487">
    <property type="entry name" value="DEXDc"/>
    <property type="match status" value="1"/>
</dbReference>
<dbReference type="AlphaFoldDB" id="S8A6J8"/>
<dbReference type="GO" id="GO:0006281">
    <property type="term" value="P:DNA repair"/>
    <property type="evidence" value="ECO:0007669"/>
    <property type="project" value="TreeGrafter"/>
</dbReference>
<dbReference type="Proteomes" id="UP000015100">
    <property type="component" value="Unassembled WGS sequence"/>
</dbReference>
<keyword evidence="2" id="KW-0378">Hydrolase</keyword>
<dbReference type="InterPro" id="IPR001650">
    <property type="entry name" value="Helicase_C-like"/>
</dbReference>
<dbReference type="SMART" id="SM00490">
    <property type="entry name" value="HELICc"/>
    <property type="match status" value="1"/>
</dbReference>
<dbReference type="SUPFAM" id="SSF52540">
    <property type="entry name" value="P-loop containing nucleoside triphosphate hydrolases"/>
    <property type="match status" value="2"/>
</dbReference>
<keyword evidence="3" id="KW-0067">ATP-binding</keyword>